<keyword evidence="3" id="KW-0479">Metal-binding</keyword>
<evidence type="ECO:0000256" key="4">
    <source>
        <dbReference type="ARBA" id="ARBA00023002"/>
    </source>
</evidence>
<dbReference type="PANTHER" id="PTHR24302:SF15">
    <property type="entry name" value="FATTY-ACID PEROXYGENASE"/>
    <property type="match status" value="1"/>
</dbReference>
<dbReference type="Gene3D" id="1.10.630.10">
    <property type="entry name" value="Cytochrome P450"/>
    <property type="match status" value="1"/>
</dbReference>
<feature type="transmembrane region" description="Helical" evidence="7">
    <location>
        <begin position="33"/>
        <end position="53"/>
    </location>
</feature>
<keyword evidence="4" id="KW-0560">Oxidoreductase</keyword>
<sequence>MQNVLAACQLTEGEKHTGNSVDLGNGVKMFVDIYYACVIVLILFFLSFVRWYLARNDDYWIKRGIPSTPREGYITMIYKLSTSDMAEFIKNLTKKYGRVVGSFEGSSPSVTVAEPDLLRDILVKDFHIFPYRNVSVLILSID</sequence>
<dbReference type="EMBL" id="BMAW01098757">
    <property type="protein sequence ID" value="GFS86375.1"/>
    <property type="molecule type" value="Genomic_DNA"/>
</dbReference>
<dbReference type="InterPro" id="IPR050705">
    <property type="entry name" value="Cytochrome_P450_3A"/>
</dbReference>
<dbReference type="Proteomes" id="UP000887013">
    <property type="component" value="Unassembled WGS sequence"/>
</dbReference>
<evidence type="ECO:0000256" key="5">
    <source>
        <dbReference type="ARBA" id="ARBA00023004"/>
    </source>
</evidence>
<name>A0A8X6MZH8_NEPPI</name>
<keyword evidence="7" id="KW-0472">Membrane</keyword>
<keyword evidence="7" id="KW-1133">Transmembrane helix</keyword>
<keyword evidence="2" id="KW-0349">Heme</keyword>
<comment type="similarity">
    <text evidence="1">Belongs to the cytochrome P450 family.</text>
</comment>
<dbReference type="GO" id="GO:0016705">
    <property type="term" value="F:oxidoreductase activity, acting on paired donors, with incorporation or reduction of molecular oxygen"/>
    <property type="evidence" value="ECO:0007669"/>
    <property type="project" value="InterPro"/>
</dbReference>
<evidence type="ECO:0000313" key="8">
    <source>
        <dbReference type="EMBL" id="GFS86375.1"/>
    </source>
</evidence>
<proteinExistence type="inferred from homology"/>
<keyword evidence="7" id="KW-0812">Transmembrane</keyword>
<evidence type="ECO:0000256" key="1">
    <source>
        <dbReference type="ARBA" id="ARBA00010617"/>
    </source>
</evidence>
<reference evidence="8" key="1">
    <citation type="submission" date="2020-08" db="EMBL/GenBank/DDBJ databases">
        <title>Multicomponent nature underlies the extraordinary mechanical properties of spider dragline silk.</title>
        <authorList>
            <person name="Kono N."/>
            <person name="Nakamura H."/>
            <person name="Mori M."/>
            <person name="Yoshida Y."/>
            <person name="Ohtoshi R."/>
            <person name="Malay A.D."/>
            <person name="Moran D.A.P."/>
            <person name="Tomita M."/>
            <person name="Numata K."/>
            <person name="Arakawa K."/>
        </authorList>
    </citation>
    <scope>NUCLEOTIDE SEQUENCE</scope>
</reference>
<comment type="caution">
    <text evidence="8">The sequence shown here is derived from an EMBL/GenBank/DDBJ whole genome shotgun (WGS) entry which is preliminary data.</text>
</comment>
<evidence type="ECO:0000256" key="3">
    <source>
        <dbReference type="ARBA" id="ARBA00022723"/>
    </source>
</evidence>
<keyword evidence="9" id="KW-1185">Reference proteome</keyword>
<keyword evidence="6" id="KW-0503">Monooxygenase</keyword>
<accession>A0A8X6MZH8</accession>
<dbReference type="AlphaFoldDB" id="A0A8X6MZH8"/>
<evidence type="ECO:0000256" key="2">
    <source>
        <dbReference type="ARBA" id="ARBA00022617"/>
    </source>
</evidence>
<evidence type="ECO:0000256" key="6">
    <source>
        <dbReference type="ARBA" id="ARBA00023033"/>
    </source>
</evidence>
<dbReference type="GO" id="GO:0005506">
    <property type="term" value="F:iron ion binding"/>
    <property type="evidence" value="ECO:0007669"/>
    <property type="project" value="InterPro"/>
</dbReference>
<dbReference type="SUPFAM" id="SSF48264">
    <property type="entry name" value="Cytochrome P450"/>
    <property type="match status" value="1"/>
</dbReference>
<dbReference type="GO" id="GO:0008395">
    <property type="term" value="F:steroid hydroxylase activity"/>
    <property type="evidence" value="ECO:0007669"/>
    <property type="project" value="TreeGrafter"/>
</dbReference>
<dbReference type="PANTHER" id="PTHR24302">
    <property type="entry name" value="CYTOCHROME P450 FAMILY 3"/>
    <property type="match status" value="1"/>
</dbReference>
<keyword evidence="5" id="KW-0408">Iron</keyword>
<organism evidence="8 9">
    <name type="scientific">Nephila pilipes</name>
    <name type="common">Giant wood spider</name>
    <name type="synonym">Nephila maculata</name>
    <dbReference type="NCBI Taxonomy" id="299642"/>
    <lineage>
        <taxon>Eukaryota</taxon>
        <taxon>Metazoa</taxon>
        <taxon>Ecdysozoa</taxon>
        <taxon>Arthropoda</taxon>
        <taxon>Chelicerata</taxon>
        <taxon>Arachnida</taxon>
        <taxon>Araneae</taxon>
        <taxon>Araneomorphae</taxon>
        <taxon>Entelegynae</taxon>
        <taxon>Araneoidea</taxon>
        <taxon>Nephilidae</taxon>
        <taxon>Nephila</taxon>
    </lineage>
</organism>
<protein>
    <submittedName>
        <fullName evidence="8">Lithocholate 6-beta-hydroxylase</fullName>
    </submittedName>
</protein>
<gene>
    <name evidence="8" type="primary">CYP3A10_3</name>
    <name evidence="8" type="ORF">NPIL_332341</name>
</gene>
<evidence type="ECO:0000256" key="7">
    <source>
        <dbReference type="SAM" id="Phobius"/>
    </source>
</evidence>
<evidence type="ECO:0000313" key="9">
    <source>
        <dbReference type="Proteomes" id="UP000887013"/>
    </source>
</evidence>
<dbReference type="OrthoDB" id="6435804at2759"/>
<dbReference type="InterPro" id="IPR036396">
    <property type="entry name" value="Cyt_P450_sf"/>
</dbReference>
<dbReference type="GO" id="GO:0020037">
    <property type="term" value="F:heme binding"/>
    <property type="evidence" value="ECO:0007669"/>
    <property type="project" value="InterPro"/>
</dbReference>